<reference evidence="1" key="1">
    <citation type="submission" date="2023-01" db="EMBL/GenBank/DDBJ databases">
        <authorList>
            <person name="Piombo E."/>
        </authorList>
    </citation>
    <scope>NUCLEOTIDE SEQUENCE</scope>
</reference>
<organism evidence="1 2">
    <name type="scientific">Clonostachys chloroleuca</name>
    <dbReference type="NCBI Taxonomy" id="1926264"/>
    <lineage>
        <taxon>Eukaryota</taxon>
        <taxon>Fungi</taxon>
        <taxon>Dikarya</taxon>
        <taxon>Ascomycota</taxon>
        <taxon>Pezizomycotina</taxon>
        <taxon>Sordariomycetes</taxon>
        <taxon>Hypocreomycetidae</taxon>
        <taxon>Hypocreales</taxon>
        <taxon>Bionectriaceae</taxon>
        <taxon>Clonostachys</taxon>
    </lineage>
</organism>
<dbReference type="AlphaFoldDB" id="A0AA35M1N3"/>
<keyword evidence="2" id="KW-1185">Reference proteome</keyword>
<evidence type="ECO:0000313" key="2">
    <source>
        <dbReference type="Proteomes" id="UP001160390"/>
    </source>
</evidence>
<sequence>MQVRARRDPAASRSMVVAGMRWIKVEPIASITNNGDVLLDRVAAPEAPMDQSEFGLGCRKDDSLSMYLLSRCQQLPSGIGFFGTWPLPSFRMIQLPVAVDSAIKAVLSID</sequence>
<accession>A0AA35M1N3</accession>
<proteinExistence type="predicted"/>
<dbReference type="Proteomes" id="UP001160390">
    <property type="component" value="Unassembled WGS sequence"/>
</dbReference>
<gene>
    <name evidence="1" type="ORF">CCHLO57077_00008494</name>
</gene>
<protein>
    <submittedName>
        <fullName evidence="1">Uncharacterized protein</fullName>
    </submittedName>
</protein>
<dbReference type="EMBL" id="CABFNP030000868">
    <property type="protein sequence ID" value="CAI6088828.1"/>
    <property type="molecule type" value="Genomic_DNA"/>
</dbReference>
<name>A0AA35M1N3_9HYPO</name>
<evidence type="ECO:0000313" key="1">
    <source>
        <dbReference type="EMBL" id="CAI6088828.1"/>
    </source>
</evidence>
<comment type="caution">
    <text evidence="1">The sequence shown here is derived from an EMBL/GenBank/DDBJ whole genome shotgun (WGS) entry which is preliminary data.</text>
</comment>